<comment type="caution">
    <text evidence="1">The sequence shown here is derived from an EMBL/GenBank/DDBJ whole genome shotgun (WGS) entry which is preliminary data.</text>
</comment>
<dbReference type="Proteomes" id="UP000034786">
    <property type="component" value="Unassembled WGS sequence"/>
</dbReference>
<dbReference type="EMBL" id="JYJH01000079">
    <property type="protein sequence ID" value="KJK33809.1"/>
    <property type="molecule type" value="Genomic_DNA"/>
</dbReference>
<proteinExistence type="predicted"/>
<organism evidence="1 2">
    <name type="scientific">Streptomyces variegatus</name>
    <dbReference type="NCBI Taxonomy" id="284040"/>
    <lineage>
        <taxon>Bacteria</taxon>
        <taxon>Bacillati</taxon>
        <taxon>Actinomycetota</taxon>
        <taxon>Actinomycetes</taxon>
        <taxon>Kitasatosporales</taxon>
        <taxon>Streptomycetaceae</taxon>
        <taxon>Streptomyces</taxon>
    </lineage>
</organism>
<name>A0A0M2GBB5_9ACTN</name>
<reference evidence="2" key="1">
    <citation type="submission" date="2015-02" db="EMBL/GenBank/DDBJ databases">
        <authorList>
            <person name="Ju K.-S."/>
            <person name="Doroghazi J.R."/>
            <person name="Metcalf W."/>
        </authorList>
    </citation>
    <scope>NUCLEOTIDE SEQUENCE [LARGE SCALE GENOMIC DNA]</scope>
    <source>
        <strain evidence="2">NRRL B-16380</strain>
    </source>
</reference>
<sequence length="193" mass="21417">MINGMKPKIMVPVLGVTLVALFGLTAKGCEAIQGGPVRSTEAFRDHVRATTRAGEDVYRALSPAPAKEPYASRQDSSSCVDDFGFDVTGVSRDEPVFIWDLDFASDDDYRAALASLRNTWREDGRTVEKVDNGIAATLDDGIRVTLHLGYYDGEPELRAEGTCMRYRDSYGDEYDYMFDDNGDGTVDEYERPN</sequence>
<evidence type="ECO:0000313" key="2">
    <source>
        <dbReference type="Proteomes" id="UP000034786"/>
    </source>
</evidence>
<keyword evidence="2" id="KW-1185">Reference proteome</keyword>
<evidence type="ECO:0008006" key="3">
    <source>
        <dbReference type="Google" id="ProtNLM"/>
    </source>
</evidence>
<dbReference type="PATRIC" id="fig|284040.3.peg.7885"/>
<evidence type="ECO:0000313" key="1">
    <source>
        <dbReference type="EMBL" id="KJK33809.1"/>
    </source>
</evidence>
<protein>
    <recommendedName>
        <fullName evidence="3">Lipoprotein</fullName>
    </recommendedName>
</protein>
<gene>
    <name evidence="1" type="ORF">UK15_38510</name>
</gene>
<dbReference type="AlphaFoldDB" id="A0A0M2GBB5"/>
<accession>A0A0M2GBB5</accession>